<evidence type="ECO:0000256" key="4">
    <source>
        <dbReference type="PROSITE-ProRule" id="PRU00268"/>
    </source>
</evidence>
<dbReference type="Pfam" id="PF00333">
    <property type="entry name" value="Ribosomal_S5"/>
    <property type="match status" value="1"/>
</dbReference>
<dbReference type="InterPro" id="IPR014721">
    <property type="entry name" value="Ribsml_uS5_D2-typ_fold_subgr"/>
</dbReference>
<dbReference type="GO" id="GO:0006412">
    <property type="term" value="P:translation"/>
    <property type="evidence" value="ECO:0007669"/>
    <property type="project" value="InterPro"/>
</dbReference>
<dbReference type="GeneID" id="5478839"/>
<sequence>MIRVCRCFLAARGHVQRVLRRQQGPYHLRYDRLLADQRERMGATLRNIRYEKCAVAKELSNVHAELASLFNPDRAQQLLSEDASSTIGDTTARIDQRDDINEAYRIYRLIRPEAPNFFEEQSFIGMKDRMDRTLEENQTECFTELVPVDSSLDTSCISDPLFTDEDYASAMYALMHSISTDIARLCSHLGAHSSTPQPGDHYDRLCEFLGLKRDGSNVDHWSGTVWPSIKPLLAPELEGIDSSEISTWLSAHLERVGHNRAIIGRSETSEWYDIKRDLPYDGLPYPERLLDERRVGYPLDRACDYLLGLLQLLHPTVTAGVTRVMLDDLLDSLRKIGLKDWFGLRNRSIVSTFFGESQDISTVDSSSGSGAMFPVNIDTCVKLLGIFAHGREHELDADYWSPSAVFMRAGILPSSQCATDTPMRLEASEPVLSQSDLEFIVSMYSSRVSTITRDQAVRDCNRVFDRMIEEELEFQSSVGAGTVENNTISYKVPAGAQFDPKRNYYVRTKEGIDPTLKLDNLRSCVLERRRMRTMTKEGRVYFLRIIVAVGDGRGYFGTGVGFGNDVGTARASAVQQALRNMYFIDYDPKEPLTTPVLGQEYGCRVYIKPRKMGSGIRTNRKYLPLVYLIGLDNCRVTFHGRKSWLTRAKALRKALEQIYSRRTMCNATGQRYVYIGSPGDHTVHWPDNWFMPISKEYKAKTEGLKNLKRVHFRRHLRRVVLPEEVIPEVPSYSAHKFRSPLEVLEQERVRSKWISTSVPKAPRSNATEQLPVAQETAV</sequence>
<evidence type="ECO:0000313" key="8">
    <source>
        <dbReference type="EMBL" id="EDO07037.1"/>
    </source>
</evidence>
<evidence type="ECO:0000313" key="9">
    <source>
        <dbReference type="Proteomes" id="UP000002173"/>
    </source>
</evidence>
<dbReference type="PROSITE" id="PS50881">
    <property type="entry name" value="S5_DSRBD"/>
    <property type="match status" value="1"/>
</dbReference>
<dbReference type="InterPro" id="IPR005324">
    <property type="entry name" value="Ribosomal_uS5_C"/>
</dbReference>
<dbReference type="GO" id="GO:0005840">
    <property type="term" value="C:ribosome"/>
    <property type="evidence" value="ECO:0007669"/>
    <property type="project" value="UniProtKB-KW"/>
</dbReference>
<comment type="similarity">
    <text evidence="1 5">Belongs to the universal ribosomal protein uS5 family.</text>
</comment>
<dbReference type="SUPFAM" id="SSF54211">
    <property type="entry name" value="Ribosomal protein S5 domain 2-like"/>
    <property type="match status" value="1"/>
</dbReference>
<reference evidence="9" key="3">
    <citation type="journal article" date="2021" name="Int. J. Parasitol.">
        <title>Comparative analysis of gene expression between Babesia bovis blood stages and kinetes allowed by improved genome annotation.</title>
        <authorList>
            <person name="Ueti M.W."/>
            <person name="Johnson W.C."/>
            <person name="Kappmeyer L.S."/>
            <person name="Herndon D.R."/>
            <person name="Mousel M.R."/>
            <person name="Reif K.E."/>
            <person name="Taus N.S."/>
            <person name="Ifeonu O.O."/>
            <person name="Silva J.C."/>
            <person name="Suarez C.E."/>
            <person name="Brayton K.A."/>
        </authorList>
    </citation>
    <scope>NUCLEOTIDE SEQUENCE [LARGE SCALE GENOMIC DNA]</scope>
</reference>
<evidence type="ECO:0000256" key="6">
    <source>
        <dbReference type="SAM" id="MobiDB-lite"/>
    </source>
</evidence>
<dbReference type="GO" id="GO:0003735">
    <property type="term" value="F:structural constituent of ribosome"/>
    <property type="evidence" value="ECO:0007669"/>
    <property type="project" value="UniProtKB-UniRule"/>
</dbReference>
<keyword evidence="2 4" id="KW-0689">Ribosomal protein</keyword>
<dbReference type="InterPro" id="IPR020568">
    <property type="entry name" value="Ribosomal_Su5_D2-typ_SF"/>
</dbReference>
<protein>
    <recommendedName>
        <fullName evidence="7">S5 DRBM domain-containing protein</fullName>
    </recommendedName>
</protein>
<comment type="caution">
    <text evidence="8">The sequence shown here is derived from an EMBL/GenBank/DDBJ whole genome shotgun (WGS) entry which is preliminary data.</text>
</comment>
<proteinExistence type="inferred from homology"/>
<feature type="domain" description="S5 DRBM" evidence="7">
    <location>
        <begin position="521"/>
        <end position="584"/>
    </location>
</feature>
<dbReference type="EMBL" id="AAXT01000002">
    <property type="protein sequence ID" value="EDO07037.1"/>
    <property type="molecule type" value="Genomic_DNA"/>
</dbReference>
<evidence type="ECO:0000259" key="7">
    <source>
        <dbReference type="PROSITE" id="PS50881"/>
    </source>
</evidence>
<keyword evidence="3 4" id="KW-0687">Ribonucleoprotein</keyword>
<dbReference type="KEGG" id="bbo:BBOV_IV006810"/>
<dbReference type="Proteomes" id="UP000002173">
    <property type="component" value="Unassembled WGS sequence"/>
</dbReference>
<dbReference type="eggNOG" id="ENOG502SCUP">
    <property type="taxonomic scope" value="Eukaryota"/>
</dbReference>
<reference evidence="8 9" key="1">
    <citation type="journal article" date="2007" name="PLoS Pathog.">
        <title>Genome sequence of Babesia bovis and comparative analysis of apicomplexan hemoprotozoa.</title>
        <authorList>
            <person name="Brayton K.A."/>
            <person name="Lau A.O.T."/>
            <person name="Herndon D.R."/>
            <person name="Hannick L."/>
            <person name="Kappmeyer L.S."/>
            <person name="Berens S.J."/>
            <person name="Bidwell S.L."/>
            <person name="Brown W.C."/>
            <person name="Crabtree J."/>
            <person name="Fadrosh D."/>
            <person name="Feldblum T."/>
            <person name="Forberger H.A."/>
            <person name="Haas B.J."/>
            <person name="Howell J.M."/>
            <person name="Khouri H."/>
            <person name="Koo H."/>
            <person name="Mann D.J."/>
            <person name="Norimine J."/>
            <person name="Paulsen I.T."/>
            <person name="Radune D."/>
            <person name="Ren Q."/>
            <person name="Smith R.K. Jr."/>
            <person name="Suarez C.E."/>
            <person name="White O."/>
            <person name="Wortman J.R."/>
            <person name="Knowles D.P. Jr."/>
            <person name="McElwain T.F."/>
            <person name="Nene V.M."/>
        </authorList>
    </citation>
    <scope>NUCLEOTIDE SEQUENCE [LARGE SCALE GENOMIC DNA]</scope>
    <source>
        <strain evidence="8">T2Bo</strain>
    </source>
</reference>
<dbReference type="STRING" id="5865.A7AR68"/>
<dbReference type="GO" id="GO:0003723">
    <property type="term" value="F:RNA binding"/>
    <property type="evidence" value="ECO:0007669"/>
    <property type="project" value="InterPro"/>
</dbReference>
<keyword evidence="9" id="KW-1185">Reference proteome</keyword>
<dbReference type="PANTHER" id="PTHR48277:SF1">
    <property type="entry name" value="MITOCHONDRIAL RIBOSOMAL PROTEIN S5"/>
    <property type="match status" value="1"/>
</dbReference>
<dbReference type="InParanoid" id="A7AR68"/>
<accession>A7AR68</accession>
<name>A7AR68_BABBO</name>
<dbReference type="RefSeq" id="XP_001610605.1">
    <property type="nucleotide sequence ID" value="XM_001610555.1"/>
</dbReference>
<dbReference type="PANTHER" id="PTHR48277">
    <property type="entry name" value="MITOCHONDRIAL RIBOSOMAL PROTEIN S5"/>
    <property type="match status" value="1"/>
</dbReference>
<dbReference type="Gene3D" id="3.30.230.10">
    <property type="match status" value="1"/>
</dbReference>
<evidence type="ECO:0000256" key="1">
    <source>
        <dbReference type="ARBA" id="ARBA00008945"/>
    </source>
</evidence>
<evidence type="ECO:0000256" key="2">
    <source>
        <dbReference type="ARBA" id="ARBA00022980"/>
    </source>
</evidence>
<dbReference type="GO" id="GO:1990904">
    <property type="term" value="C:ribonucleoprotein complex"/>
    <property type="evidence" value="ECO:0007669"/>
    <property type="project" value="UniProtKB-UniRule"/>
</dbReference>
<feature type="compositionally biased region" description="Polar residues" evidence="6">
    <location>
        <begin position="757"/>
        <end position="768"/>
    </location>
</feature>
<dbReference type="InterPro" id="IPR013810">
    <property type="entry name" value="Ribosomal_uS5_N"/>
</dbReference>
<dbReference type="Gene3D" id="3.30.160.20">
    <property type="match status" value="1"/>
</dbReference>
<reference evidence="9" key="2">
    <citation type="journal article" date="2020" name="Data Brief">
        <title>Transcriptome dataset of Babesia bovis life stages within vertebrate and invertebrate hosts.</title>
        <authorList>
            <person name="Ueti M.W."/>
            <person name="Johnson W.C."/>
            <person name="Kappmeyer L.S."/>
            <person name="Herndon D.R."/>
            <person name="Mousel M.R."/>
            <person name="Reif K.E."/>
            <person name="Taus N.S."/>
            <person name="Ifeonu O.O."/>
            <person name="Silva J.C."/>
            <person name="Suarez C.E."/>
            <person name="Brayton K.A."/>
        </authorList>
    </citation>
    <scope>NUCLEOTIDE SEQUENCE [LARGE SCALE GENOMIC DNA]</scope>
</reference>
<feature type="region of interest" description="Disordered" evidence="6">
    <location>
        <begin position="757"/>
        <end position="778"/>
    </location>
</feature>
<evidence type="ECO:0000256" key="5">
    <source>
        <dbReference type="RuleBase" id="RU003823"/>
    </source>
</evidence>
<gene>
    <name evidence="8" type="ORF">BBOV_IV006810</name>
</gene>
<dbReference type="SUPFAM" id="SSF54768">
    <property type="entry name" value="dsRNA-binding domain-like"/>
    <property type="match status" value="1"/>
</dbReference>
<dbReference type="Pfam" id="PF03719">
    <property type="entry name" value="Ribosomal_S5_C"/>
    <property type="match status" value="1"/>
</dbReference>
<dbReference type="OMA" id="HYCTSHW"/>
<organism evidence="8 9">
    <name type="scientific">Babesia bovis</name>
    <dbReference type="NCBI Taxonomy" id="5865"/>
    <lineage>
        <taxon>Eukaryota</taxon>
        <taxon>Sar</taxon>
        <taxon>Alveolata</taxon>
        <taxon>Apicomplexa</taxon>
        <taxon>Aconoidasida</taxon>
        <taxon>Piroplasmida</taxon>
        <taxon>Babesiidae</taxon>
        <taxon>Babesia</taxon>
    </lineage>
</organism>
<dbReference type="VEuPathDB" id="PiroplasmaDB:BBOV_IV006810"/>
<evidence type="ECO:0000256" key="3">
    <source>
        <dbReference type="ARBA" id="ARBA00023274"/>
    </source>
</evidence>
<dbReference type="FunCoup" id="A7AR68">
    <property type="interactions" value="36"/>
</dbReference>
<dbReference type="InterPro" id="IPR000851">
    <property type="entry name" value="Ribosomal_uS5"/>
</dbReference>
<dbReference type="AlphaFoldDB" id="A7AR68"/>